<dbReference type="EMBL" id="JBHTOA010000048">
    <property type="protein sequence ID" value="MFD1400110.1"/>
    <property type="molecule type" value="Genomic_DNA"/>
</dbReference>
<comment type="caution">
    <text evidence="2">The sequence shown here is derived from an EMBL/GenBank/DDBJ whole genome shotgun (WGS) entry which is preliminary data.</text>
</comment>
<dbReference type="PANTHER" id="PTHR35149:SF2">
    <property type="entry name" value="DUF262 DOMAIN-CONTAINING PROTEIN"/>
    <property type="match status" value="1"/>
</dbReference>
<evidence type="ECO:0000313" key="2">
    <source>
        <dbReference type="EMBL" id="MFD1400110.1"/>
    </source>
</evidence>
<organism evidence="2 3">
    <name type="scientific">Lacticaseibacillus suilingensis</name>
    <dbReference type="NCBI Taxonomy" id="2799577"/>
    <lineage>
        <taxon>Bacteria</taxon>
        <taxon>Bacillati</taxon>
        <taxon>Bacillota</taxon>
        <taxon>Bacilli</taxon>
        <taxon>Lactobacillales</taxon>
        <taxon>Lactobacillaceae</taxon>
        <taxon>Lacticaseibacillus</taxon>
    </lineage>
</organism>
<accession>A0ABW4BK16</accession>
<dbReference type="RefSeq" id="WP_204118386.1">
    <property type="nucleotide sequence ID" value="NZ_BOLV01000004.1"/>
</dbReference>
<proteinExistence type="predicted"/>
<reference evidence="3" key="1">
    <citation type="journal article" date="2019" name="Int. J. Syst. Evol. Microbiol.">
        <title>The Global Catalogue of Microorganisms (GCM) 10K type strain sequencing project: providing services to taxonomists for standard genome sequencing and annotation.</title>
        <authorList>
            <consortium name="The Broad Institute Genomics Platform"/>
            <consortium name="The Broad Institute Genome Sequencing Center for Infectious Disease"/>
            <person name="Wu L."/>
            <person name="Ma J."/>
        </authorList>
    </citation>
    <scope>NUCLEOTIDE SEQUENCE [LARGE SCALE GENOMIC DNA]</scope>
    <source>
        <strain evidence="3">CCM 9110</strain>
    </source>
</reference>
<name>A0ABW4BK16_9LACO</name>
<dbReference type="PANTHER" id="PTHR35149">
    <property type="entry name" value="SLL5132 PROTEIN"/>
    <property type="match status" value="1"/>
</dbReference>
<dbReference type="Proteomes" id="UP001597199">
    <property type="component" value="Unassembled WGS sequence"/>
</dbReference>
<dbReference type="InterPro" id="IPR004919">
    <property type="entry name" value="GmrSD_N"/>
</dbReference>
<feature type="domain" description="GmrSD restriction endonucleases N-terminal" evidence="1">
    <location>
        <begin position="14"/>
        <end position="249"/>
    </location>
</feature>
<sequence>MSLVDIPEPSRFRIGNLFQDNNFIVPQYQRNFAWEDNEIDDFWNDLVELADGRRNSHFFGQIVTFKNPDGNQELIDGQQRLTSSSILLAVMRDIASEAYKHNRDDMSPDSGDVLRDVQRDVRKFLRGEEDSQPSLMLQRGNQDKEGRDANAFFATLIHGGPDHAYTEPTKNMVAAYKYFQRHITSSINTSKTWAGRVDRLSQLFKAFVDNFYVVMISAPSQRDAFIIFETLNSRGKDLKASDIIKNHLMYLSGGEIEEANQKWNAVSHELKDDSDRITHFIRTYWAARQRLVVESHLYRSLSQELTNGAKGNEFLDDLEQLVDLYTMLEGAPLNKLQNFFQNEALAEQIDILSRLRVKLFYPIVLALAKRGFSRSDMVIVMQKVISIFIRHRTIMNDGTNSLETGFAVIAEDIWNGKLNSVSAINEAMTERLMKPDAQVKGAFLNLTKDGGLRGPKKWTLVYLLVQLYDEELEEKAFTDDDFQLVHVGETSVSPTMLNYIGNWTLLEKGLVSDYEKAVGDNLTRSRLLNRSFITVNHELANDVEQGWNDQKLAARQAAFASESLVIW</sequence>
<protein>
    <submittedName>
        <fullName evidence="2">DUF262 domain-containing protein</fullName>
    </submittedName>
</protein>
<gene>
    <name evidence="2" type="ORF">ACFQ41_12400</name>
</gene>
<evidence type="ECO:0000313" key="3">
    <source>
        <dbReference type="Proteomes" id="UP001597199"/>
    </source>
</evidence>
<keyword evidence="3" id="KW-1185">Reference proteome</keyword>
<dbReference type="Pfam" id="PF03235">
    <property type="entry name" value="GmrSD_N"/>
    <property type="match status" value="1"/>
</dbReference>
<evidence type="ECO:0000259" key="1">
    <source>
        <dbReference type="Pfam" id="PF03235"/>
    </source>
</evidence>